<keyword evidence="5" id="KW-1185">Reference proteome</keyword>
<protein>
    <submittedName>
        <fullName evidence="4">FHA domain protein</fullName>
    </submittedName>
</protein>
<dbReference type="EMBL" id="AWEZ01000062">
    <property type="protein sequence ID" value="ERL06848.1"/>
    <property type="molecule type" value="Genomic_DNA"/>
</dbReference>
<comment type="caution">
    <text evidence="4">The sequence shown here is derived from an EMBL/GenBank/DDBJ whole genome shotgun (WGS) entry which is preliminary data.</text>
</comment>
<dbReference type="AlphaFoldDB" id="U2TL07"/>
<dbReference type="PROSITE" id="PS50006">
    <property type="entry name" value="FHA_DOMAIN"/>
    <property type="match status" value="1"/>
</dbReference>
<dbReference type="SUPFAM" id="SSF49879">
    <property type="entry name" value="SMAD/FHA domain"/>
    <property type="match status" value="1"/>
</dbReference>
<dbReference type="STRING" id="1125712.HMPREF1316_0515"/>
<dbReference type="OrthoDB" id="3186539at2"/>
<dbReference type="InterPro" id="IPR000253">
    <property type="entry name" value="FHA_dom"/>
</dbReference>
<dbReference type="InterPro" id="IPR008984">
    <property type="entry name" value="SMAD_FHA_dom_sf"/>
</dbReference>
<reference evidence="4 5" key="1">
    <citation type="submission" date="2013-08" db="EMBL/GenBank/DDBJ databases">
        <authorList>
            <person name="Durkin A.S."/>
            <person name="Haft D.R."/>
            <person name="McCorrison J."/>
            <person name="Torralba M."/>
            <person name="Gillis M."/>
            <person name="Haft D.H."/>
            <person name="Methe B."/>
            <person name="Sutton G."/>
            <person name="Nelson K.E."/>
        </authorList>
    </citation>
    <scope>NUCLEOTIDE SEQUENCE [LARGE SCALE GENOMIC DNA]</scope>
    <source>
        <strain evidence="4 5">F0195</strain>
    </source>
</reference>
<evidence type="ECO:0000313" key="4">
    <source>
        <dbReference type="EMBL" id="ERL06848.1"/>
    </source>
</evidence>
<dbReference type="SMART" id="SM00240">
    <property type="entry name" value="FHA"/>
    <property type="match status" value="1"/>
</dbReference>
<dbReference type="Proteomes" id="UP000016638">
    <property type="component" value="Unassembled WGS sequence"/>
</dbReference>
<accession>U2TL07</accession>
<dbReference type="eggNOG" id="COG1716">
    <property type="taxonomic scope" value="Bacteria"/>
</dbReference>
<name>U2TL07_9ACTN</name>
<feature type="region of interest" description="Disordered" evidence="2">
    <location>
        <begin position="1"/>
        <end position="28"/>
    </location>
</feature>
<evidence type="ECO:0000313" key="5">
    <source>
        <dbReference type="Proteomes" id="UP000016638"/>
    </source>
</evidence>
<proteinExistence type="predicted"/>
<evidence type="ECO:0000259" key="3">
    <source>
        <dbReference type="PROSITE" id="PS50006"/>
    </source>
</evidence>
<organism evidence="4 5">
    <name type="scientific">Olsenella profusa F0195</name>
    <dbReference type="NCBI Taxonomy" id="1125712"/>
    <lineage>
        <taxon>Bacteria</taxon>
        <taxon>Bacillati</taxon>
        <taxon>Actinomycetota</taxon>
        <taxon>Coriobacteriia</taxon>
        <taxon>Coriobacteriales</taxon>
        <taxon>Atopobiaceae</taxon>
        <taxon>Olsenella</taxon>
    </lineage>
</organism>
<dbReference type="Pfam" id="PF00498">
    <property type="entry name" value="FHA"/>
    <property type="match status" value="1"/>
</dbReference>
<dbReference type="PATRIC" id="fig|1125712.3.peg.1938"/>
<sequence length="203" mass="21806">MGVTWSFGTQADEGDTTSSPTSEQSDLRELPATKVCPRCGAELFSDMGVCYECLYDFDRPPVEPSFGVGVDDLEEPDGVFLPARSGGSRTVRKQDTAALSPSADPHGLSLLVRAADVELSVPLPQGSLIVGRDSACDIVLRRTAVSREHVRVSREGGEVMVEDLGATNPARLRGRSLQTRERLRVGDTLDVCGTFLTLLGPTR</sequence>
<dbReference type="CDD" id="cd00060">
    <property type="entry name" value="FHA"/>
    <property type="match status" value="1"/>
</dbReference>
<feature type="domain" description="FHA" evidence="3">
    <location>
        <begin position="128"/>
        <end position="177"/>
    </location>
</feature>
<dbReference type="RefSeq" id="WP_021726916.1">
    <property type="nucleotide sequence ID" value="NZ_AWEZ01000062.1"/>
</dbReference>
<evidence type="ECO:0000256" key="2">
    <source>
        <dbReference type="SAM" id="MobiDB-lite"/>
    </source>
</evidence>
<dbReference type="Gene3D" id="2.60.200.20">
    <property type="match status" value="1"/>
</dbReference>
<keyword evidence="1" id="KW-0597">Phosphoprotein</keyword>
<gene>
    <name evidence="4" type="ORF">HMPREF1316_0515</name>
</gene>
<evidence type="ECO:0000256" key="1">
    <source>
        <dbReference type="ARBA" id="ARBA00022553"/>
    </source>
</evidence>